<sequence>MFVYFGSCPTAGDSVLDPLAAKTVQLLQPRS</sequence>
<evidence type="ECO:0000313" key="1">
    <source>
        <dbReference type="EMBL" id="JAH47071.1"/>
    </source>
</evidence>
<dbReference type="EMBL" id="GBXM01061506">
    <property type="protein sequence ID" value="JAH47071.1"/>
    <property type="molecule type" value="Transcribed_RNA"/>
</dbReference>
<accession>A0A0E9T0G7</accession>
<name>A0A0E9T0G7_ANGAN</name>
<proteinExistence type="predicted"/>
<protein>
    <submittedName>
        <fullName evidence="1">Uncharacterized protein</fullName>
    </submittedName>
</protein>
<reference evidence="1" key="1">
    <citation type="submission" date="2014-11" db="EMBL/GenBank/DDBJ databases">
        <authorList>
            <person name="Amaro Gonzalez C."/>
        </authorList>
    </citation>
    <scope>NUCLEOTIDE SEQUENCE</scope>
</reference>
<reference evidence="1" key="2">
    <citation type="journal article" date="2015" name="Fish Shellfish Immunol.">
        <title>Early steps in the European eel (Anguilla anguilla)-Vibrio vulnificus interaction in the gills: Role of the RtxA13 toxin.</title>
        <authorList>
            <person name="Callol A."/>
            <person name="Pajuelo D."/>
            <person name="Ebbesson L."/>
            <person name="Teles M."/>
            <person name="MacKenzie S."/>
            <person name="Amaro C."/>
        </authorList>
    </citation>
    <scope>NUCLEOTIDE SEQUENCE</scope>
</reference>
<dbReference type="AlphaFoldDB" id="A0A0E9T0G7"/>
<organism evidence="1">
    <name type="scientific">Anguilla anguilla</name>
    <name type="common">European freshwater eel</name>
    <name type="synonym">Muraena anguilla</name>
    <dbReference type="NCBI Taxonomy" id="7936"/>
    <lineage>
        <taxon>Eukaryota</taxon>
        <taxon>Metazoa</taxon>
        <taxon>Chordata</taxon>
        <taxon>Craniata</taxon>
        <taxon>Vertebrata</taxon>
        <taxon>Euteleostomi</taxon>
        <taxon>Actinopterygii</taxon>
        <taxon>Neopterygii</taxon>
        <taxon>Teleostei</taxon>
        <taxon>Anguilliformes</taxon>
        <taxon>Anguillidae</taxon>
        <taxon>Anguilla</taxon>
    </lineage>
</organism>